<proteinExistence type="predicted"/>
<organism evidence="1 2">
    <name type="scientific">Polyplax serrata</name>
    <name type="common">Common mouse louse</name>
    <dbReference type="NCBI Taxonomy" id="468196"/>
    <lineage>
        <taxon>Eukaryota</taxon>
        <taxon>Metazoa</taxon>
        <taxon>Ecdysozoa</taxon>
        <taxon>Arthropoda</taxon>
        <taxon>Hexapoda</taxon>
        <taxon>Insecta</taxon>
        <taxon>Pterygota</taxon>
        <taxon>Neoptera</taxon>
        <taxon>Paraneoptera</taxon>
        <taxon>Psocodea</taxon>
        <taxon>Troctomorpha</taxon>
        <taxon>Phthiraptera</taxon>
        <taxon>Anoplura</taxon>
        <taxon>Polyplacidae</taxon>
        <taxon>Polyplax</taxon>
    </lineage>
</organism>
<reference evidence="1 2" key="1">
    <citation type="submission" date="2023-09" db="EMBL/GenBank/DDBJ databases">
        <title>Genomes of two closely related lineages of the louse Polyplax serrata with different host specificities.</title>
        <authorList>
            <person name="Martinu J."/>
            <person name="Tarabai H."/>
            <person name="Stefka J."/>
            <person name="Hypsa V."/>
        </authorList>
    </citation>
    <scope>NUCLEOTIDE SEQUENCE [LARGE SCALE GENOMIC DNA]</scope>
    <source>
        <strain evidence="1">98ZLc_SE</strain>
    </source>
</reference>
<sequence>MSSIVHKNDDPLGKSELILNTYTNAEKLLTAAEELAQTGECNAEEIYSVAHELERHVTSFADRVERRRQRLEYAVRFYSYDKELSNWVDQLRQEIQNVEAPESLEAAEKLLDQCSQQRESSLDACSRTIAEGQALLQELR</sequence>
<protein>
    <submittedName>
        <fullName evidence="1">Uncharacterized protein</fullName>
    </submittedName>
</protein>
<dbReference type="Proteomes" id="UP001359485">
    <property type="component" value="Unassembled WGS sequence"/>
</dbReference>
<gene>
    <name evidence="1" type="ORF">RUM44_009505</name>
</gene>
<dbReference type="EMBL" id="JAWJWF010000045">
    <property type="protein sequence ID" value="KAK6627028.1"/>
    <property type="molecule type" value="Genomic_DNA"/>
</dbReference>
<evidence type="ECO:0000313" key="1">
    <source>
        <dbReference type="EMBL" id="KAK6627028.1"/>
    </source>
</evidence>
<name>A0ABR1ASV8_POLSC</name>
<evidence type="ECO:0000313" key="2">
    <source>
        <dbReference type="Proteomes" id="UP001359485"/>
    </source>
</evidence>
<accession>A0ABR1ASV8</accession>
<dbReference type="SUPFAM" id="SSF46966">
    <property type="entry name" value="Spectrin repeat"/>
    <property type="match status" value="1"/>
</dbReference>
<comment type="caution">
    <text evidence="1">The sequence shown here is derived from an EMBL/GenBank/DDBJ whole genome shotgun (WGS) entry which is preliminary data.</text>
</comment>
<dbReference type="Gene3D" id="1.20.58.60">
    <property type="match status" value="1"/>
</dbReference>
<keyword evidence="2" id="KW-1185">Reference proteome</keyword>